<protein>
    <submittedName>
        <fullName evidence="2">Hemin-degrading factor</fullName>
    </submittedName>
</protein>
<dbReference type="Proteomes" id="UP000297453">
    <property type="component" value="Unassembled WGS sequence"/>
</dbReference>
<name>A0A4R9GAB6_9LEPT</name>
<dbReference type="AlphaFoldDB" id="A0A4R9GAB6"/>
<proteinExistence type="predicted"/>
<sequence>MSAIESSNAKKLIQAWKTLRESEPRLRMRDIASRLNISEADLLASSEITEEQDFPKVKSLEENWGDLFSRLGSLEYVMVLTRNEACVHERKGRFEEVSSGPGNILVVGPDIDLRLFPGAWKFGFAVEESKKEGVQRSFQFFDAKGDAVHKIFLTERSNIKAWEDLRSEFSKKNPLTDSLLLPKEVFSPSSLPKKEINAETKEQFLMDWGRLKDTHEFFPLLRKHGVSRIQSMELAEGKFSRKLDSSLVLKMLELASLDRIPIMVFVGNQGAIQIHTGEITNIKVLESWWNVLDPEFNLHLRSDLISSSWIVEKPSNDGTIHSIEVYDENGELIVQFFGKRKPGQPERTDWIGILDSLSSSVSA</sequence>
<dbReference type="GO" id="GO:0006826">
    <property type="term" value="P:iron ion transport"/>
    <property type="evidence" value="ECO:0007669"/>
    <property type="project" value="InterPro"/>
</dbReference>
<dbReference type="OrthoDB" id="316630at2"/>
<dbReference type="RefSeq" id="WP_135586107.1">
    <property type="nucleotide sequence ID" value="NZ_RQEP01000005.1"/>
</dbReference>
<dbReference type="EMBL" id="RQEP01000005">
    <property type="protein sequence ID" value="TGK07857.1"/>
    <property type="molecule type" value="Genomic_DNA"/>
</dbReference>
<organism evidence="2 3">
    <name type="scientific">Leptospira semungkisensis</name>
    <dbReference type="NCBI Taxonomy" id="2484985"/>
    <lineage>
        <taxon>Bacteria</taxon>
        <taxon>Pseudomonadati</taxon>
        <taxon>Spirochaetota</taxon>
        <taxon>Spirochaetia</taxon>
        <taxon>Leptospirales</taxon>
        <taxon>Leptospiraceae</taxon>
        <taxon>Leptospira</taxon>
    </lineage>
</organism>
<dbReference type="CDD" id="cd16830">
    <property type="entry name" value="HemS-like_N"/>
    <property type="match status" value="1"/>
</dbReference>
<comment type="caution">
    <text evidence="2">The sequence shown here is derived from an EMBL/GenBank/DDBJ whole genome shotgun (WGS) entry which is preliminary data.</text>
</comment>
<keyword evidence="3" id="KW-1185">Reference proteome</keyword>
<dbReference type="SUPFAM" id="SSF144064">
    <property type="entry name" value="Heme iron utilization protein-like"/>
    <property type="match status" value="1"/>
</dbReference>
<dbReference type="InterPro" id="IPR053733">
    <property type="entry name" value="Heme_Transport_Util_sf"/>
</dbReference>
<dbReference type="CDD" id="cd16831">
    <property type="entry name" value="HemS-like_C"/>
    <property type="match status" value="1"/>
</dbReference>
<reference evidence="2" key="1">
    <citation type="journal article" date="2019" name="PLoS Negl. Trop. Dis.">
        <title>Revisiting the worldwide diversity of Leptospira species in the environment.</title>
        <authorList>
            <person name="Vincent A.T."/>
            <person name="Schiettekatte O."/>
            <person name="Bourhy P."/>
            <person name="Veyrier F.J."/>
            <person name="Picardeau M."/>
        </authorList>
    </citation>
    <scope>NUCLEOTIDE SEQUENCE [LARGE SCALE GENOMIC DNA]</scope>
    <source>
        <strain evidence="2">SSS9</strain>
    </source>
</reference>
<accession>A0A4R9GAB6</accession>
<evidence type="ECO:0000259" key="1">
    <source>
        <dbReference type="Pfam" id="PF05171"/>
    </source>
</evidence>
<evidence type="ECO:0000313" key="3">
    <source>
        <dbReference type="Proteomes" id="UP000297453"/>
    </source>
</evidence>
<feature type="domain" description="Haemin-degrading HemS/ChuX" evidence="1">
    <location>
        <begin position="38"/>
        <end position="168"/>
    </location>
</feature>
<dbReference type="InterPro" id="IPR007845">
    <property type="entry name" value="HemS/ChuX_dom"/>
</dbReference>
<dbReference type="Gene3D" id="3.40.1570.10">
    <property type="entry name" value="HemS/ChuS/ChuX like domains"/>
    <property type="match status" value="2"/>
</dbReference>
<evidence type="ECO:0000313" key="2">
    <source>
        <dbReference type="EMBL" id="TGK07857.1"/>
    </source>
</evidence>
<dbReference type="Pfam" id="PF05171">
    <property type="entry name" value="HemS"/>
    <property type="match status" value="2"/>
</dbReference>
<feature type="domain" description="Haemin-degrading HemS/ChuX" evidence="1">
    <location>
        <begin position="225"/>
        <end position="356"/>
    </location>
</feature>
<gene>
    <name evidence="2" type="ORF">EHO59_07110</name>
</gene>